<dbReference type="EMBL" id="BK029940">
    <property type="protein sequence ID" value="DAD55618.1"/>
    <property type="molecule type" value="Genomic_DNA"/>
</dbReference>
<accession>A0A8D9UHI2</accession>
<reference evidence="1" key="1">
    <citation type="journal article" date="2021" name="Proc. Natl. Acad. Sci. U.S.A.">
        <title>A Catalog of Tens of Thousands of Viruses from Human Metagenomes Reveals Hidden Associations with Chronic Diseases.</title>
        <authorList>
            <person name="Tisza M.J."/>
            <person name="Buck C.B."/>
        </authorList>
    </citation>
    <scope>NUCLEOTIDE SEQUENCE</scope>
    <source>
        <strain evidence="1">CtOZu12</strain>
    </source>
</reference>
<evidence type="ECO:0000313" key="1">
    <source>
        <dbReference type="EMBL" id="DAD55618.1"/>
    </source>
</evidence>
<protein>
    <submittedName>
        <fullName evidence="1">Uncharacterized protein</fullName>
    </submittedName>
</protein>
<proteinExistence type="predicted"/>
<organism evidence="1">
    <name type="scientific">Bacteriophage sp</name>
    <dbReference type="NCBI Taxonomy" id="38018"/>
    <lineage>
        <taxon>Viruses</taxon>
    </lineage>
</organism>
<sequence>MNREERRAAVKKLTKKGLTKESAITFVKRMNAITTNPITSWEGEKVTLDYNRIISYPDWKQMREDYRNWVTEHKNDIFTVEFDPLKKERQTADYNSLVQFAEDETNPKWLFWAGDLIPVEGQTRPDTDKEKLVKEFNEKVDNILAKMK</sequence>
<name>A0A8D9UHI2_9VIRU</name>